<dbReference type="InterPro" id="IPR023576">
    <property type="entry name" value="UbiE/COQ5_MeTrFase_CS"/>
</dbReference>
<dbReference type="SUPFAM" id="SSF53335">
    <property type="entry name" value="S-adenosyl-L-methionine-dependent methyltransferases"/>
    <property type="match status" value="1"/>
</dbReference>
<reference evidence="6 7" key="1">
    <citation type="journal article" date="2014" name="FEMS Microbiol. Lett.">
        <title>Draft genome sequences of three Holospora species (Holospora obtusa, Holospora undulata, and Holospora elegans), endonuclear symbiotic bacteria of the ciliate Paramecium caudatum.</title>
        <authorList>
            <person name="Dohra H."/>
            <person name="Tanaka K."/>
            <person name="Suzuki T."/>
            <person name="Fujishima M."/>
            <person name="Suzuki H."/>
        </authorList>
    </citation>
    <scope>NUCLEOTIDE SEQUENCE [LARGE SCALE GENOMIC DNA]</scope>
    <source>
        <strain evidence="6 7">E1</strain>
    </source>
</reference>
<keyword evidence="2 6" id="KW-0489">Methyltransferase</keyword>
<dbReference type="CDD" id="cd02440">
    <property type="entry name" value="AdoMet_MTases"/>
    <property type="match status" value="1"/>
</dbReference>
<evidence type="ECO:0000313" key="6">
    <source>
        <dbReference type="EMBL" id="GAJ46796.1"/>
    </source>
</evidence>
<dbReference type="RefSeq" id="WP_006290499.1">
    <property type="nucleotide sequence ID" value="NZ_BAUP01000142.1"/>
</dbReference>
<comment type="caution">
    <text evidence="6">The sequence shown here is derived from an EMBL/GenBank/DDBJ whole genome shotgun (WGS) entry which is preliminary data.</text>
</comment>
<keyword evidence="4" id="KW-0831">Ubiquinone biosynthesis</keyword>
<dbReference type="GO" id="GO:0006744">
    <property type="term" value="P:ubiquinone biosynthetic process"/>
    <property type="evidence" value="ECO:0007669"/>
    <property type="project" value="UniProtKB-KW"/>
</dbReference>
<gene>
    <name evidence="6" type="ORF">HE1_01138</name>
</gene>
<dbReference type="Gene3D" id="3.40.50.150">
    <property type="entry name" value="Vaccinia Virus protein VP39"/>
    <property type="match status" value="1"/>
</dbReference>
<dbReference type="Pfam" id="PF01209">
    <property type="entry name" value="Ubie_methyltran"/>
    <property type="match status" value="1"/>
</dbReference>
<accession>A0A023DZ34</accession>
<dbReference type="PROSITE" id="PS01183">
    <property type="entry name" value="UBIE_1"/>
    <property type="match status" value="1"/>
</dbReference>
<dbReference type="NCBIfam" id="TIGR01934">
    <property type="entry name" value="MenG_MenH_UbiE"/>
    <property type="match status" value="1"/>
</dbReference>
<evidence type="ECO:0000256" key="2">
    <source>
        <dbReference type="ARBA" id="ARBA00022603"/>
    </source>
</evidence>
<dbReference type="InterPro" id="IPR029063">
    <property type="entry name" value="SAM-dependent_MTases_sf"/>
</dbReference>
<keyword evidence="7" id="KW-1185">Reference proteome</keyword>
<sequence>MNSIASLFDRIAPIYDQMNKIMSLGRDDYWRRFLISYIPWSAYSDFSAIDMACGTGAITDFFLQEAKIQQKSCVCWMIDPSTEMLKRAKVRKYSMMPCTKLHFLKGYAESVPLPSKMTEVYLCGFGVRNMENRFLAFQEAFRLLKPKGILLMLEFSFEVIPILAWAYRRYLLYGIPFLGKWIAKDFSAYQYLSDSILEFPSSGIILKECSQAGFENSQCIPMEGGIVQLYYAQKPNDSLQIQEMGQKTV</sequence>
<protein>
    <submittedName>
        <fullName evidence="6">Ubiquinone/menaquinone biosynthesis C-methyltransferase UbiE</fullName>
    </submittedName>
</protein>
<keyword evidence="5" id="KW-0949">S-adenosyl-L-methionine</keyword>
<dbReference type="EMBL" id="BAUP01000142">
    <property type="protein sequence ID" value="GAJ46796.1"/>
    <property type="molecule type" value="Genomic_DNA"/>
</dbReference>
<dbReference type="GO" id="GO:0009234">
    <property type="term" value="P:menaquinone biosynthetic process"/>
    <property type="evidence" value="ECO:0007669"/>
    <property type="project" value="UniProtKB-KW"/>
</dbReference>
<evidence type="ECO:0000256" key="4">
    <source>
        <dbReference type="ARBA" id="ARBA00022688"/>
    </source>
</evidence>
<evidence type="ECO:0000256" key="3">
    <source>
        <dbReference type="ARBA" id="ARBA00022679"/>
    </source>
</evidence>
<dbReference type="InterPro" id="IPR004033">
    <property type="entry name" value="UbiE/COQ5_MeTrFase"/>
</dbReference>
<name>A0A023DZ34_9PROT</name>
<dbReference type="PANTHER" id="PTHR43591">
    <property type="entry name" value="METHYLTRANSFERASE"/>
    <property type="match status" value="1"/>
</dbReference>
<keyword evidence="3 6" id="KW-0808">Transferase</keyword>
<dbReference type="Proteomes" id="UP000024842">
    <property type="component" value="Unassembled WGS sequence"/>
</dbReference>
<keyword evidence="6" id="KW-0830">Ubiquinone</keyword>
<dbReference type="STRING" id="1427503.HE1_01138"/>
<evidence type="ECO:0000256" key="5">
    <source>
        <dbReference type="ARBA" id="ARBA00022691"/>
    </source>
</evidence>
<dbReference type="AlphaFoldDB" id="A0A023DZ34"/>
<dbReference type="PANTHER" id="PTHR43591:SF24">
    <property type="entry name" value="2-METHOXY-6-POLYPRENYL-1,4-BENZOQUINOL METHYLASE, MITOCHONDRIAL"/>
    <property type="match status" value="1"/>
</dbReference>
<dbReference type="OrthoDB" id="9808140at2"/>
<evidence type="ECO:0000256" key="1">
    <source>
        <dbReference type="ARBA" id="ARBA00022428"/>
    </source>
</evidence>
<dbReference type="GO" id="GO:0008168">
    <property type="term" value="F:methyltransferase activity"/>
    <property type="evidence" value="ECO:0007669"/>
    <property type="project" value="UniProtKB-KW"/>
</dbReference>
<evidence type="ECO:0000313" key="7">
    <source>
        <dbReference type="Proteomes" id="UP000024842"/>
    </source>
</evidence>
<dbReference type="PROSITE" id="PS51608">
    <property type="entry name" value="SAM_MT_UBIE"/>
    <property type="match status" value="1"/>
</dbReference>
<keyword evidence="1" id="KW-0474">Menaquinone biosynthesis</keyword>
<dbReference type="GO" id="GO:0032259">
    <property type="term" value="P:methylation"/>
    <property type="evidence" value="ECO:0007669"/>
    <property type="project" value="UniProtKB-KW"/>
</dbReference>
<proteinExistence type="predicted"/>
<organism evidence="6 7">
    <name type="scientific">Holospora elegans E1</name>
    <dbReference type="NCBI Taxonomy" id="1427503"/>
    <lineage>
        <taxon>Bacteria</taxon>
        <taxon>Pseudomonadati</taxon>
        <taxon>Pseudomonadota</taxon>
        <taxon>Alphaproteobacteria</taxon>
        <taxon>Holosporales</taxon>
        <taxon>Holosporaceae</taxon>
        <taxon>Holospora</taxon>
    </lineage>
</organism>